<feature type="region of interest" description="Disordered" evidence="1">
    <location>
        <begin position="174"/>
        <end position="226"/>
    </location>
</feature>
<dbReference type="AlphaFoldDB" id="A0A8H3SGG1"/>
<dbReference type="EMBL" id="BLKC01000232">
    <property type="protein sequence ID" value="GFF59741.1"/>
    <property type="molecule type" value="Genomic_DNA"/>
</dbReference>
<dbReference type="Proteomes" id="UP000465221">
    <property type="component" value="Unassembled WGS sequence"/>
</dbReference>
<accession>A0A8H3SGG1</accession>
<name>A0A8H3SGG1_9EURO</name>
<sequence length="250" mass="28161">MPAFPRLNPYGEILSAQLRLRAPTRKAWFKPSTSDVLVLSEHTCETEVVDLINESITLEEALQIHVDDFRQRHPDVNMTEEPEAMHGTNYRNMCGTCDETAYRECCLVLCVAIALEGERNDGVKGLLLIKEEDEKRNTSFFKRIGVFERGKNVDFKSDKNLEISIGASRERRACFASHSRDTPGGLESSTDLHPDLDIMSSKTGLRGQDGERSEPTAVKQLQDLQVDTARLRERLARAKGKNPESKMGRP</sequence>
<comment type="caution">
    <text evidence="2">The sequence shown here is derived from an EMBL/GenBank/DDBJ whole genome shotgun (WGS) entry which is preliminary data.</text>
</comment>
<reference evidence="2 3" key="1">
    <citation type="submission" date="2020-01" db="EMBL/GenBank/DDBJ databases">
        <title>Draft genome sequence of Aspergillus udagawae IFM 46972.</title>
        <authorList>
            <person name="Takahashi H."/>
            <person name="Yaguchi T."/>
        </authorList>
    </citation>
    <scope>NUCLEOTIDE SEQUENCE [LARGE SCALE GENOMIC DNA]</scope>
    <source>
        <strain evidence="2 3">IFM 46972</strain>
    </source>
</reference>
<protein>
    <submittedName>
        <fullName evidence="2">Uncharacterized protein</fullName>
    </submittedName>
</protein>
<gene>
    <name evidence="2" type="ORF">IFM46972_11463</name>
</gene>
<evidence type="ECO:0000256" key="1">
    <source>
        <dbReference type="SAM" id="MobiDB-lite"/>
    </source>
</evidence>
<proteinExistence type="predicted"/>
<evidence type="ECO:0000313" key="2">
    <source>
        <dbReference type="EMBL" id="GFF59741.1"/>
    </source>
</evidence>
<evidence type="ECO:0000313" key="3">
    <source>
        <dbReference type="Proteomes" id="UP000465221"/>
    </source>
</evidence>
<organism evidence="2 3">
    <name type="scientific">Aspergillus udagawae</name>
    <dbReference type="NCBI Taxonomy" id="91492"/>
    <lineage>
        <taxon>Eukaryota</taxon>
        <taxon>Fungi</taxon>
        <taxon>Dikarya</taxon>
        <taxon>Ascomycota</taxon>
        <taxon>Pezizomycotina</taxon>
        <taxon>Eurotiomycetes</taxon>
        <taxon>Eurotiomycetidae</taxon>
        <taxon>Eurotiales</taxon>
        <taxon>Aspergillaceae</taxon>
        <taxon>Aspergillus</taxon>
        <taxon>Aspergillus subgen. Fumigati</taxon>
    </lineage>
</organism>